<organism evidence="4">
    <name type="scientific">Echinostoma caproni</name>
    <dbReference type="NCBI Taxonomy" id="27848"/>
    <lineage>
        <taxon>Eukaryota</taxon>
        <taxon>Metazoa</taxon>
        <taxon>Spiralia</taxon>
        <taxon>Lophotrochozoa</taxon>
        <taxon>Platyhelminthes</taxon>
        <taxon>Trematoda</taxon>
        <taxon>Digenea</taxon>
        <taxon>Plagiorchiida</taxon>
        <taxon>Echinostomata</taxon>
        <taxon>Echinostomatoidea</taxon>
        <taxon>Echinostomatidae</taxon>
        <taxon>Echinostoma</taxon>
    </lineage>
</organism>
<evidence type="ECO:0000256" key="1">
    <source>
        <dbReference type="SAM" id="MobiDB-lite"/>
    </source>
</evidence>
<dbReference type="AlphaFoldDB" id="A0A183B9L6"/>
<keyword evidence="3" id="KW-1185">Reference proteome</keyword>
<feature type="compositionally biased region" description="Pro residues" evidence="1">
    <location>
        <begin position="33"/>
        <end position="44"/>
    </location>
</feature>
<evidence type="ECO:0000313" key="2">
    <source>
        <dbReference type="EMBL" id="VDP93173.1"/>
    </source>
</evidence>
<evidence type="ECO:0000313" key="3">
    <source>
        <dbReference type="Proteomes" id="UP000272942"/>
    </source>
</evidence>
<protein>
    <submittedName>
        <fullName evidence="2 4">Uncharacterized protein</fullName>
    </submittedName>
</protein>
<feature type="compositionally biased region" description="Polar residues" evidence="1">
    <location>
        <begin position="62"/>
        <end position="98"/>
    </location>
</feature>
<accession>A0A183B9L6</accession>
<dbReference type="Proteomes" id="UP000272942">
    <property type="component" value="Unassembled WGS sequence"/>
</dbReference>
<feature type="region of interest" description="Disordered" evidence="1">
    <location>
        <begin position="1"/>
        <end position="100"/>
    </location>
</feature>
<evidence type="ECO:0000313" key="4">
    <source>
        <dbReference type="WBParaSite" id="ECPE_0001594101-mRNA-1"/>
    </source>
</evidence>
<sequence>MRGKSVKVRAQPVLATVQLNSSIRQRKLRDNAPPTPVEPQPTEPTAPIKPMTPTHERPKTPYPNQSMPLTKSISSIAPESPTRVASSMPPSRITSSTIGPVLITGSKPINSDTSDVDQLAETHHVIRIPTRPYRTSSRRRRIGTVTRGCENGLRKNIEPGNFEFRFD</sequence>
<gene>
    <name evidence="2" type="ORF">ECPE_LOCUS15901</name>
</gene>
<reference evidence="4" key="1">
    <citation type="submission" date="2016-06" db="UniProtKB">
        <authorList>
            <consortium name="WormBaseParasite"/>
        </authorList>
    </citation>
    <scope>IDENTIFICATION</scope>
</reference>
<dbReference type="WBParaSite" id="ECPE_0001594101-mRNA-1">
    <property type="protein sequence ID" value="ECPE_0001594101-mRNA-1"/>
    <property type="gene ID" value="ECPE_0001594101"/>
</dbReference>
<proteinExistence type="predicted"/>
<dbReference type="OrthoDB" id="10433052at2759"/>
<dbReference type="EMBL" id="UZAN01062240">
    <property type="protein sequence ID" value="VDP93173.1"/>
    <property type="molecule type" value="Genomic_DNA"/>
</dbReference>
<reference evidence="2 3" key="2">
    <citation type="submission" date="2018-11" db="EMBL/GenBank/DDBJ databases">
        <authorList>
            <consortium name="Pathogen Informatics"/>
        </authorList>
    </citation>
    <scope>NUCLEOTIDE SEQUENCE [LARGE SCALE GENOMIC DNA]</scope>
    <source>
        <strain evidence="2 3">Egypt</strain>
    </source>
</reference>
<name>A0A183B9L6_9TREM</name>